<dbReference type="GO" id="GO:0005576">
    <property type="term" value="C:extracellular region"/>
    <property type="evidence" value="ECO:0007669"/>
    <property type="project" value="UniProtKB-SubCell"/>
</dbReference>
<keyword evidence="3" id="KW-0106">Calcium</keyword>
<dbReference type="Proteomes" id="UP000595278">
    <property type="component" value="Chromosome"/>
</dbReference>
<dbReference type="SUPFAM" id="SSF51120">
    <property type="entry name" value="beta-Roll"/>
    <property type="match status" value="5"/>
</dbReference>
<dbReference type="PANTHER" id="PTHR38340">
    <property type="entry name" value="S-LAYER PROTEIN"/>
    <property type="match status" value="1"/>
</dbReference>
<dbReference type="EMBL" id="CP067393">
    <property type="protein sequence ID" value="QQP84465.1"/>
    <property type="molecule type" value="Genomic_DNA"/>
</dbReference>
<evidence type="ECO:0000256" key="3">
    <source>
        <dbReference type="ARBA" id="ARBA00022837"/>
    </source>
</evidence>
<dbReference type="PANTHER" id="PTHR38340:SF1">
    <property type="entry name" value="S-LAYER PROTEIN"/>
    <property type="match status" value="1"/>
</dbReference>
<evidence type="ECO:0000256" key="1">
    <source>
        <dbReference type="ARBA" id="ARBA00004613"/>
    </source>
</evidence>
<dbReference type="Gene3D" id="2.160.20.160">
    <property type="match status" value="1"/>
</dbReference>
<feature type="domain" description="Haemolysin-type calcium binding-related" evidence="4">
    <location>
        <begin position="116"/>
        <end position="153"/>
    </location>
</feature>
<dbReference type="RefSeq" id="WP_201090362.1">
    <property type="nucleotide sequence ID" value="NZ_CP067393.1"/>
</dbReference>
<comment type="subcellular location">
    <subcellularLocation>
        <location evidence="1">Secreted</location>
    </subcellularLocation>
</comment>
<dbReference type="InterPro" id="IPR011049">
    <property type="entry name" value="Serralysin-like_metalloprot_C"/>
</dbReference>
<dbReference type="KEGG" id="eaz:JHT90_08515"/>
<dbReference type="Pfam" id="PF06594">
    <property type="entry name" value="HCBP_related"/>
    <property type="match status" value="1"/>
</dbReference>
<evidence type="ECO:0000313" key="6">
    <source>
        <dbReference type="Proteomes" id="UP000595278"/>
    </source>
</evidence>
<sequence length="990" mass="110980">MKTVKKHYQRIFTLLFMVLSIWPFKIIHAQHINTYNQAIASSEQEAIANSGLDTDLIVNAQESGIHDTLIFNSGAGNYIINAFDDLQDENYGKRDKVIFGEGITKAMISFSQNNDDLIVKVGDKTDQITFTNYYKHTDYQTFNRFEFANGGFWADIRDQAFPDDPMILYGTSGNDTLIGGSGNDVIMDYTGYNYLDGGAGDDVIIGRGEMIGGIGNDHIINIVSNSAGEIIRFNLGDGKDIIDSYDSNGYKDRVIFGEDVTPDMITFRREGAALVVVVGDQGDEMWFVRFFGDESVYNTAGQTYHQFEFADGTIWEDIRKQPLKQYYPDDYNQIIGTPWTDVIYAGSGDDVIKSYTGYNYLDGGAGNDVIMGRGEIRGGKGNDHIINKFSNSPGEIIHFNLGDGKDTIETWVNYAGNENNKDRVIFGEDVTPDMISFRREGTSLIVVVGDQGDEMNFVRFFGYEGSYNVEGQSYRQFEFADGTVWPDIRKIKLTQYYPDNYNQILGTPWDDVIYAGDGNDHIRDYSGYNYLDGGVGDDMIIGRGEFRGGIGNDYIINRANSSPNDIIHFNLGDGKDIIESYDSYGYVDKVIFGKDVTHDMVSFRRNGESLIVVVGDQGDEMHFINFFSLTEGTAGQTYRHFEFVDGTVWEDIRKTKLTQYYADNQNNILGTAWNDVIYAGNGNDHIKDLVGYNYLDGGDGDDFIYGRGELRGGKGNDYIMNRINNSAGDIIHFNLGDGKDTVDSYDNYGYTDKIIFGEDVTPDMISFRREGNILVVVVGNQGDEIKFINFFSSTDGVAGQSYRHFEFADGTIWPDIRKIVLKQYYPDNYSKEILGTPWDDAIYAGSGDDTITDIVGNNYLDGGAGNDTIRGKGTIRGGLGNDLIYANVQYSNDTFLFNLGDGQDIIHNDRGSDKVIFGQDVTPDMISFRAIEYDLVVIVGDQGDQMVFKEYLNPSTKAWTQSITRFEFADDTIWPDIRQLEQYKTGIISN</sequence>
<dbReference type="GO" id="GO:0005509">
    <property type="term" value="F:calcium ion binding"/>
    <property type="evidence" value="ECO:0007669"/>
    <property type="project" value="InterPro"/>
</dbReference>
<dbReference type="InterPro" id="IPR050557">
    <property type="entry name" value="RTX_toxin/Mannuronan_C5-epim"/>
</dbReference>
<evidence type="ECO:0000259" key="4">
    <source>
        <dbReference type="Pfam" id="PF06594"/>
    </source>
</evidence>
<accession>A0A974ND08</accession>
<organism evidence="5 6">
    <name type="scientific">Entomomonas asaccharolytica</name>
    <dbReference type="NCBI Taxonomy" id="2785331"/>
    <lineage>
        <taxon>Bacteria</taxon>
        <taxon>Pseudomonadati</taxon>
        <taxon>Pseudomonadota</taxon>
        <taxon>Gammaproteobacteria</taxon>
        <taxon>Pseudomonadales</taxon>
        <taxon>Pseudomonadaceae</taxon>
        <taxon>Entomomonas</taxon>
    </lineage>
</organism>
<keyword evidence="2" id="KW-0964">Secreted</keyword>
<dbReference type="Gene3D" id="2.150.10.10">
    <property type="entry name" value="Serralysin-like metalloprotease, C-terminal"/>
    <property type="match status" value="3"/>
</dbReference>
<gene>
    <name evidence="5" type="ORF">JHT90_08515</name>
</gene>
<protein>
    <recommendedName>
        <fullName evidence="4">Haemolysin-type calcium binding-related domain-containing protein</fullName>
    </recommendedName>
</protein>
<dbReference type="PRINTS" id="PR00313">
    <property type="entry name" value="CABNDNGRPT"/>
</dbReference>
<evidence type="ECO:0000313" key="5">
    <source>
        <dbReference type="EMBL" id="QQP84465.1"/>
    </source>
</evidence>
<reference evidence="5 6" key="1">
    <citation type="submission" date="2021-01" db="EMBL/GenBank/DDBJ databases">
        <title>Entomomonas sp. F2A isolated from a house cricket (Acheta domesticus).</title>
        <authorList>
            <person name="Spergser J."/>
            <person name="Busse H.-J."/>
        </authorList>
    </citation>
    <scope>NUCLEOTIDE SEQUENCE [LARGE SCALE GENOMIC DNA]</scope>
    <source>
        <strain evidence="5 6">F2A</strain>
    </source>
</reference>
<evidence type="ECO:0000256" key="2">
    <source>
        <dbReference type="ARBA" id="ARBA00022525"/>
    </source>
</evidence>
<dbReference type="InterPro" id="IPR010566">
    <property type="entry name" value="Haemolys_ca-bd"/>
</dbReference>
<dbReference type="InterPro" id="IPR001343">
    <property type="entry name" value="Hemolysn_Ca-bd"/>
</dbReference>
<keyword evidence="6" id="KW-1185">Reference proteome</keyword>
<proteinExistence type="predicted"/>
<dbReference type="AlphaFoldDB" id="A0A974ND08"/>
<dbReference type="Pfam" id="PF00353">
    <property type="entry name" value="HemolysinCabind"/>
    <property type="match status" value="6"/>
</dbReference>
<name>A0A974ND08_9GAMM</name>